<sequence length="318" mass="35251">MKNILIPILGAVSLISTAAVAWLLATPASVDPRAVKLESELQAARQTIARLKAELARKPAALAPVATTQPDGPTMETPPAEVAAPNQGNLRQMLSSPAMRTIIDQQQAAQIEVGYAELFEHLQLNPEEKEHFKKLLTSRQKILTDMSLQLMDPNITPEKRQELLAETKRQRSLYDASIKEFLNETADWNTFRNWEDTQPERTNYNTLGRSLFGASGEPLSSSQEQQLLSLMAEVRKSPYSVGGLNDQTGADPNQLTDQVIEQQIQQIESNNRIIAERAESFLTPNQRQTLNSYLDQVKAMSRSSLGVSKMILQSGSGK</sequence>
<dbReference type="RefSeq" id="WP_133795183.1">
    <property type="nucleotide sequence ID" value="NZ_SOCA01000003.1"/>
</dbReference>
<proteinExistence type="predicted"/>
<evidence type="ECO:0000313" key="2">
    <source>
        <dbReference type="Proteomes" id="UP000295662"/>
    </source>
</evidence>
<protein>
    <submittedName>
        <fullName evidence="1">Uncharacterized protein</fullName>
    </submittedName>
</protein>
<dbReference type="Proteomes" id="UP000295662">
    <property type="component" value="Unassembled WGS sequence"/>
</dbReference>
<reference evidence="1 2" key="1">
    <citation type="submission" date="2019-03" db="EMBL/GenBank/DDBJ databases">
        <title>Genomic Encyclopedia of Archaeal and Bacterial Type Strains, Phase II (KMG-II): from individual species to whole genera.</title>
        <authorList>
            <person name="Goeker M."/>
        </authorList>
    </citation>
    <scope>NUCLEOTIDE SEQUENCE [LARGE SCALE GENOMIC DNA]</scope>
    <source>
        <strain evidence="1 2">ATCC 25309</strain>
    </source>
</reference>
<gene>
    <name evidence="1" type="ORF">EI77_02106</name>
</gene>
<organism evidence="1 2">
    <name type="scientific">Prosthecobacter fusiformis</name>
    <dbReference type="NCBI Taxonomy" id="48464"/>
    <lineage>
        <taxon>Bacteria</taxon>
        <taxon>Pseudomonadati</taxon>
        <taxon>Verrucomicrobiota</taxon>
        <taxon>Verrucomicrobiia</taxon>
        <taxon>Verrucomicrobiales</taxon>
        <taxon>Verrucomicrobiaceae</taxon>
        <taxon>Prosthecobacter</taxon>
    </lineage>
</organism>
<accession>A0A4R7S0S7</accession>
<dbReference type="EMBL" id="SOCA01000003">
    <property type="protein sequence ID" value="TDU70988.1"/>
    <property type="molecule type" value="Genomic_DNA"/>
</dbReference>
<dbReference type="OrthoDB" id="191324at2"/>
<name>A0A4R7S0S7_9BACT</name>
<dbReference type="AlphaFoldDB" id="A0A4R7S0S7"/>
<evidence type="ECO:0000313" key="1">
    <source>
        <dbReference type="EMBL" id="TDU70988.1"/>
    </source>
</evidence>
<keyword evidence="2" id="KW-1185">Reference proteome</keyword>
<comment type="caution">
    <text evidence="1">The sequence shown here is derived from an EMBL/GenBank/DDBJ whole genome shotgun (WGS) entry which is preliminary data.</text>
</comment>